<name>A0A7V8JNS9_9BURK</name>
<reference evidence="3" key="1">
    <citation type="journal article" date="2020" name="MBio">
        <title>Horizontal gene transfer to a defensive symbiont with a reduced genome amongst a multipartite beetle microbiome.</title>
        <authorList>
            <person name="Waterworth S.C."/>
            <person name="Florez L.V."/>
            <person name="Rees E.R."/>
            <person name="Hertweck C."/>
            <person name="Kaltenpoth M."/>
            <person name="Kwan J.C."/>
        </authorList>
    </citation>
    <scope>NUCLEOTIDE SEQUENCE [LARGE SCALE GENOMIC DNA]</scope>
</reference>
<evidence type="ECO:0000256" key="1">
    <source>
        <dbReference type="SAM" id="MobiDB-lite"/>
    </source>
</evidence>
<accession>A0A7V8JNS9</accession>
<feature type="region of interest" description="Disordered" evidence="1">
    <location>
        <begin position="1"/>
        <end position="83"/>
    </location>
</feature>
<dbReference type="EMBL" id="WNDQ01000072">
    <property type="protein sequence ID" value="KAF1018858.1"/>
    <property type="molecule type" value="Genomic_DNA"/>
</dbReference>
<protein>
    <submittedName>
        <fullName evidence="2">Uncharacterized protein</fullName>
    </submittedName>
</protein>
<feature type="compositionally biased region" description="Pro residues" evidence="1">
    <location>
        <begin position="48"/>
        <end position="63"/>
    </location>
</feature>
<evidence type="ECO:0000313" key="3">
    <source>
        <dbReference type="Proteomes" id="UP000461670"/>
    </source>
</evidence>
<dbReference type="AlphaFoldDB" id="A0A7V8JNS9"/>
<sequence>MMRTLQTLGQPDYSSVLPINSGPVLPPEPNSQPMTQGGAAPQPLVRPIDPPLQPPAPPAPAPATPSRATPDNGMQDEFRREMP</sequence>
<evidence type="ECO:0000313" key="2">
    <source>
        <dbReference type="EMBL" id="KAF1018858.1"/>
    </source>
</evidence>
<comment type="caution">
    <text evidence="2">The sequence shown here is derived from an EMBL/GenBank/DDBJ whole genome shotgun (WGS) entry which is preliminary data.</text>
</comment>
<feature type="compositionally biased region" description="Polar residues" evidence="1">
    <location>
        <begin position="1"/>
        <end position="13"/>
    </location>
</feature>
<gene>
    <name evidence="2" type="ORF">GAK30_03462</name>
</gene>
<dbReference type="Proteomes" id="UP000461670">
    <property type="component" value="Unassembled WGS sequence"/>
</dbReference>
<organism evidence="2 3">
    <name type="scientific">Paracidovorax wautersii</name>
    <dbReference type="NCBI Taxonomy" id="1177982"/>
    <lineage>
        <taxon>Bacteria</taxon>
        <taxon>Pseudomonadati</taxon>
        <taxon>Pseudomonadota</taxon>
        <taxon>Betaproteobacteria</taxon>
        <taxon>Burkholderiales</taxon>
        <taxon>Comamonadaceae</taxon>
        <taxon>Paracidovorax</taxon>
    </lineage>
</organism>
<proteinExistence type="predicted"/>